<comment type="caution">
    <text evidence="10">The sequence shown here is derived from an EMBL/GenBank/DDBJ whole genome shotgun (WGS) entry which is preliminary data.</text>
</comment>
<evidence type="ECO:0000259" key="9">
    <source>
        <dbReference type="PROSITE" id="PS50928"/>
    </source>
</evidence>
<protein>
    <submittedName>
        <fullName evidence="10">Spermidine/putrescine transport system permease protein</fullName>
    </submittedName>
</protein>
<keyword evidence="3 8" id="KW-0813">Transport</keyword>
<evidence type="ECO:0000256" key="6">
    <source>
        <dbReference type="ARBA" id="ARBA00022989"/>
    </source>
</evidence>
<feature type="transmembrane region" description="Helical" evidence="8">
    <location>
        <begin position="171"/>
        <end position="191"/>
    </location>
</feature>
<dbReference type="InterPro" id="IPR035906">
    <property type="entry name" value="MetI-like_sf"/>
</dbReference>
<keyword evidence="11" id="KW-1185">Reference proteome</keyword>
<evidence type="ECO:0000313" key="10">
    <source>
        <dbReference type="EMBL" id="MDQ0393431.1"/>
    </source>
</evidence>
<proteinExistence type="inferred from homology"/>
<feature type="transmembrane region" description="Helical" evidence="8">
    <location>
        <begin position="90"/>
        <end position="110"/>
    </location>
</feature>
<reference evidence="10 11" key="1">
    <citation type="submission" date="2023-07" db="EMBL/GenBank/DDBJ databases">
        <title>Genomic Encyclopedia of Type Strains, Phase IV (KMG-IV): sequencing the most valuable type-strain genomes for metagenomic binning, comparative biology and taxonomic classification.</title>
        <authorList>
            <person name="Goeker M."/>
        </authorList>
    </citation>
    <scope>NUCLEOTIDE SEQUENCE [LARGE SCALE GENOMIC DNA]</scope>
    <source>
        <strain evidence="10 11">DSM 5896</strain>
    </source>
</reference>
<evidence type="ECO:0000256" key="4">
    <source>
        <dbReference type="ARBA" id="ARBA00022475"/>
    </source>
</evidence>
<dbReference type="InterPro" id="IPR000515">
    <property type="entry name" value="MetI-like"/>
</dbReference>
<feature type="transmembrane region" description="Helical" evidence="8">
    <location>
        <begin position="141"/>
        <end position="159"/>
    </location>
</feature>
<dbReference type="Pfam" id="PF00528">
    <property type="entry name" value="BPD_transp_1"/>
    <property type="match status" value="1"/>
</dbReference>
<evidence type="ECO:0000313" key="11">
    <source>
        <dbReference type="Proteomes" id="UP001237448"/>
    </source>
</evidence>
<dbReference type="EMBL" id="JAUSVK010000001">
    <property type="protein sequence ID" value="MDQ0393431.1"/>
    <property type="molecule type" value="Genomic_DNA"/>
</dbReference>
<comment type="similarity">
    <text evidence="2">Belongs to the binding-protein-dependent transport system permease family. CysTW subfamily.</text>
</comment>
<evidence type="ECO:0000256" key="7">
    <source>
        <dbReference type="ARBA" id="ARBA00023136"/>
    </source>
</evidence>
<dbReference type="PANTHER" id="PTHR42929">
    <property type="entry name" value="INNER MEMBRANE ABC TRANSPORTER PERMEASE PROTEIN YDCU-RELATED-RELATED"/>
    <property type="match status" value="1"/>
</dbReference>
<organism evidence="10 11">
    <name type="scientific">Labrys monachus</name>
    <dbReference type="NCBI Taxonomy" id="217067"/>
    <lineage>
        <taxon>Bacteria</taxon>
        <taxon>Pseudomonadati</taxon>
        <taxon>Pseudomonadota</taxon>
        <taxon>Alphaproteobacteria</taxon>
        <taxon>Hyphomicrobiales</taxon>
        <taxon>Xanthobacteraceae</taxon>
        <taxon>Labrys</taxon>
    </lineage>
</organism>
<sequence length="301" mass="32949">MTPVSTIFEPAVPHAAAGRRRYDAAARWAARLFIYGIPTALILVPMIAFLISSFWRIDGATVDRSFTLENYRTFLSDATYWGIYLGTLRLAGVVALFGLVAGYIVAYLIWRLEGSFRYFMLLCSVIPLAMNYIVKIYAMRNILGFNGILNTMLVWAHILPAPSTLFVFNQTAVLITMTVIYLPFAILPIFLSLERIPASLVEASADLGGPPGYTFRHVVLPLSLPGSIVGGLFVMVLALGDFLTPQMVGGSQGFTFGRAIWSQFGMAFDWPFGAALAVMLLLAIIAILAVAGLLSRYGRLS</sequence>
<dbReference type="RefSeq" id="WP_307428757.1">
    <property type="nucleotide sequence ID" value="NZ_JAUSVK010000001.1"/>
</dbReference>
<feature type="transmembrane region" description="Helical" evidence="8">
    <location>
        <begin position="116"/>
        <end position="134"/>
    </location>
</feature>
<comment type="subcellular location">
    <subcellularLocation>
        <location evidence="1 8">Cell membrane</location>
        <topology evidence="1 8">Multi-pass membrane protein</topology>
    </subcellularLocation>
</comment>
<accession>A0ABU0FFP6</accession>
<dbReference type="PANTHER" id="PTHR42929:SF1">
    <property type="entry name" value="INNER MEMBRANE ABC TRANSPORTER PERMEASE PROTEIN YDCU-RELATED"/>
    <property type="match status" value="1"/>
</dbReference>
<evidence type="ECO:0000256" key="5">
    <source>
        <dbReference type="ARBA" id="ARBA00022692"/>
    </source>
</evidence>
<evidence type="ECO:0000256" key="3">
    <source>
        <dbReference type="ARBA" id="ARBA00022448"/>
    </source>
</evidence>
<dbReference type="PROSITE" id="PS50928">
    <property type="entry name" value="ABC_TM1"/>
    <property type="match status" value="1"/>
</dbReference>
<feature type="domain" description="ABC transmembrane type-1" evidence="9">
    <location>
        <begin position="84"/>
        <end position="291"/>
    </location>
</feature>
<keyword evidence="6 8" id="KW-1133">Transmembrane helix</keyword>
<dbReference type="Proteomes" id="UP001237448">
    <property type="component" value="Unassembled WGS sequence"/>
</dbReference>
<feature type="transmembrane region" description="Helical" evidence="8">
    <location>
        <begin position="272"/>
        <end position="294"/>
    </location>
</feature>
<feature type="transmembrane region" description="Helical" evidence="8">
    <location>
        <begin position="218"/>
        <end position="239"/>
    </location>
</feature>
<keyword evidence="7 8" id="KW-0472">Membrane</keyword>
<dbReference type="Gene3D" id="1.10.3720.10">
    <property type="entry name" value="MetI-like"/>
    <property type="match status" value="1"/>
</dbReference>
<keyword evidence="4" id="KW-1003">Cell membrane</keyword>
<gene>
    <name evidence="10" type="ORF">J3R73_003223</name>
</gene>
<keyword evidence="5 8" id="KW-0812">Transmembrane</keyword>
<evidence type="ECO:0000256" key="1">
    <source>
        <dbReference type="ARBA" id="ARBA00004651"/>
    </source>
</evidence>
<dbReference type="SUPFAM" id="SSF161098">
    <property type="entry name" value="MetI-like"/>
    <property type="match status" value="1"/>
</dbReference>
<feature type="transmembrane region" description="Helical" evidence="8">
    <location>
        <begin position="32"/>
        <end position="55"/>
    </location>
</feature>
<dbReference type="CDD" id="cd06261">
    <property type="entry name" value="TM_PBP2"/>
    <property type="match status" value="1"/>
</dbReference>
<evidence type="ECO:0000256" key="8">
    <source>
        <dbReference type="RuleBase" id="RU363032"/>
    </source>
</evidence>
<evidence type="ECO:0000256" key="2">
    <source>
        <dbReference type="ARBA" id="ARBA00007069"/>
    </source>
</evidence>
<name>A0ABU0FFP6_9HYPH</name>